<reference evidence="2 3" key="1">
    <citation type="journal article" date="2015" name="Genome Announc.">
        <title>Draft Genome Sequence of the Terrestrial Cyanobacterium Scytonema millei VB511283, Isolated from Eastern India.</title>
        <authorList>
            <person name="Sen D."/>
            <person name="Chandrababunaidu M.M."/>
            <person name="Singh D."/>
            <person name="Sanghi N."/>
            <person name="Ghorai A."/>
            <person name="Mishra G.P."/>
            <person name="Madduluri M."/>
            <person name="Adhikary S.P."/>
            <person name="Tripathy S."/>
        </authorList>
    </citation>
    <scope>NUCLEOTIDE SEQUENCE [LARGE SCALE GENOMIC DNA]</scope>
    <source>
        <strain evidence="2 3">VB511283</strain>
    </source>
</reference>
<keyword evidence="3" id="KW-1185">Reference proteome</keyword>
<proteinExistence type="predicted"/>
<dbReference type="AlphaFoldDB" id="A0A9X5E5T2"/>
<evidence type="ECO:0008006" key="4">
    <source>
        <dbReference type="Google" id="ProtNLM"/>
    </source>
</evidence>
<protein>
    <recommendedName>
        <fullName evidence="4">Isochorismate synthase</fullName>
    </recommendedName>
</protein>
<comment type="caution">
    <text evidence="2">The sequence shown here is derived from an EMBL/GenBank/DDBJ whole genome shotgun (WGS) entry which is preliminary data.</text>
</comment>
<evidence type="ECO:0000256" key="1">
    <source>
        <dbReference type="SAM" id="MobiDB-lite"/>
    </source>
</evidence>
<dbReference type="EMBL" id="JTJC03000003">
    <property type="protein sequence ID" value="NHC35453.1"/>
    <property type="molecule type" value="Genomic_DNA"/>
</dbReference>
<sequence>MSLSRTSRQVVQFVWNALAQLVTYLGAAVKRIFAPNDDQYPNTGVQPFEGDINDKKHRPKAW</sequence>
<dbReference type="Proteomes" id="UP000031532">
    <property type="component" value="Unassembled WGS sequence"/>
</dbReference>
<organism evidence="2 3">
    <name type="scientific">Scytonema millei VB511283</name>
    <dbReference type="NCBI Taxonomy" id="1245923"/>
    <lineage>
        <taxon>Bacteria</taxon>
        <taxon>Bacillati</taxon>
        <taxon>Cyanobacteriota</taxon>
        <taxon>Cyanophyceae</taxon>
        <taxon>Nostocales</taxon>
        <taxon>Scytonemataceae</taxon>
        <taxon>Scytonema</taxon>
    </lineage>
</organism>
<feature type="region of interest" description="Disordered" evidence="1">
    <location>
        <begin position="43"/>
        <end position="62"/>
    </location>
</feature>
<gene>
    <name evidence="2" type="ORF">QH73_0012420</name>
</gene>
<evidence type="ECO:0000313" key="3">
    <source>
        <dbReference type="Proteomes" id="UP000031532"/>
    </source>
</evidence>
<dbReference type="RefSeq" id="WP_039714684.1">
    <property type="nucleotide sequence ID" value="NZ_JTJC03000003.1"/>
</dbReference>
<dbReference type="OrthoDB" id="467239at2"/>
<accession>A0A9X5E5T2</accession>
<evidence type="ECO:0000313" key="2">
    <source>
        <dbReference type="EMBL" id="NHC35453.1"/>
    </source>
</evidence>
<name>A0A9X5E5T2_9CYAN</name>